<organism evidence="2 3">
    <name type="scientific">Sarocladium strictum</name>
    <name type="common">Black bundle disease fungus</name>
    <name type="synonym">Acremonium strictum</name>
    <dbReference type="NCBI Taxonomy" id="5046"/>
    <lineage>
        <taxon>Eukaryota</taxon>
        <taxon>Fungi</taxon>
        <taxon>Dikarya</taxon>
        <taxon>Ascomycota</taxon>
        <taxon>Pezizomycotina</taxon>
        <taxon>Sordariomycetes</taxon>
        <taxon>Hypocreomycetidae</taxon>
        <taxon>Hypocreales</taxon>
        <taxon>Sarocladiaceae</taxon>
        <taxon>Sarocladium</taxon>
    </lineage>
</organism>
<evidence type="ECO:0000313" key="2">
    <source>
        <dbReference type="EMBL" id="KAK0391994.1"/>
    </source>
</evidence>
<dbReference type="AlphaFoldDB" id="A0AA39GRU9"/>
<feature type="region of interest" description="Disordered" evidence="1">
    <location>
        <begin position="44"/>
        <end position="109"/>
    </location>
</feature>
<feature type="compositionally biased region" description="Low complexity" evidence="1">
    <location>
        <begin position="409"/>
        <end position="432"/>
    </location>
</feature>
<keyword evidence="3" id="KW-1185">Reference proteome</keyword>
<gene>
    <name evidence="2" type="ORF">NLU13_1492</name>
</gene>
<feature type="region of interest" description="Disordered" evidence="1">
    <location>
        <begin position="263"/>
        <end position="296"/>
    </location>
</feature>
<feature type="compositionally biased region" description="Polar residues" evidence="1">
    <location>
        <begin position="163"/>
        <end position="172"/>
    </location>
</feature>
<comment type="caution">
    <text evidence="2">The sequence shown here is derived from an EMBL/GenBank/DDBJ whole genome shotgun (WGS) entry which is preliminary data.</text>
</comment>
<feature type="compositionally biased region" description="Low complexity" evidence="1">
    <location>
        <begin position="144"/>
        <end position="161"/>
    </location>
</feature>
<feature type="compositionally biased region" description="Basic and acidic residues" evidence="1">
    <location>
        <begin position="46"/>
        <end position="62"/>
    </location>
</feature>
<proteinExistence type="predicted"/>
<feature type="region of interest" description="Disordered" evidence="1">
    <location>
        <begin position="130"/>
        <end position="175"/>
    </location>
</feature>
<feature type="compositionally biased region" description="Low complexity" evidence="1">
    <location>
        <begin position="269"/>
        <end position="295"/>
    </location>
</feature>
<protein>
    <submittedName>
        <fullName evidence="2">Uncharacterized protein</fullName>
    </submittedName>
</protein>
<dbReference type="Proteomes" id="UP001175261">
    <property type="component" value="Unassembled WGS sequence"/>
</dbReference>
<evidence type="ECO:0000256" key="1">
    <source>
        <dbReference type="SAM" id="MobiDB-lite"/>
    </source>
</evidence>
<feature type="compositionally biased region" description="Low complexity" evidence="1">
    <location>
        <begin position="90"/>
        <end position="102"/>
    </location>
</feature>
<dbReference type="EMBL" id="JAPDFR010000001">
    <property type="protein sequence ID" value="KAK0391994.1"/>
    <property type="molecule type" value="Genomic_DNA"/>
</dbReference>
<name>A0AA39GRU9_SARSR</name>
<reference evidence="2" key="1">
    <citation type="submission" date="2022-10" db="EMBL/GenBank/DDBJ databases">
        <title>Determination and structural analysis of whole genome sequence of Sarocladium strictum F4-1.</title>
        <authorList>
            <person name="Hu L."/>
            <person name="Jiang Y."/>
        </authorList>
    </citation>
    <scope>NUCLEOTIDE SEQUENCE</scope>
    <source>
        <strain evidence="2">F4-1</strain>
    </source>
</reference>
<feature type="region of interest" description="Disordered" evidence="1">
    <location>
        <begin position="394"/>
        <end position="462"/>
    </location>
</feature>
<sequence length="541" mass="59287">MEVQRPSFRQRPSVEPIKVPMATMAVDGPQEEVRHHHFEAATPIFREPKWSIDGHTPMEDAVRPVPLQPSAREDGMKQHDKDVVARLDRSSTSSASESPTSPDTKLNLPASIEDEGNAEYADIAQQRVHLRPSQAVSAPPQPQPHQQQQRPLHQQRRPAPLTLNPTRPATTHQPHRLPSLTRLVPSGDHQLQHQQVSHGGHRQQLFTRVSKNTINSPSTYGAYTPVQVVPSWQGIPYAWAPVSVPFQVQAPLASPHQVFPAHYHRSNPQQQQQQTQKHSPASTGTPTSTTSTSAPQLREDLWKVGGQYLSNPAAADAYVRAVEIRHGSVVSNSGMTAVREEHMDVDGADGRSPSPLSDVPANPFGNSLLLRIVIHSPGRSSVAMTREFDRRRLRDTIPDFARSPNTPNSGTSTGTAAPTSATVSTPVSAISSMSFARRRKSQIRAQHAGTPTTPVSASPTRRLAMPPVPIHLPFARAHAPALAAVLLLRETHKGDSIDLPMPFPGAWLETSAYMYTGNEELLSERVKQNIWYLGGVPTLSN</sequence>
<accession>A0AA39GRU9</accession>
<feature type="region of interest" description="Disordered" evidence="1">
    <location>
        <begin position="1"/>
        <end position="20"/>
    </location>
</feature>
<feature type="compositionally biased region" description="Polar residues" evidence="1">
    <location>
        <begin position="449"/>
        <end position="459"/>
    </location>
</feature>
<feature type="compositionally biased region" description="Basic and acidic residues" evidence="1">
    <location>
        <begin position="71"/>
        <end position="89"/>
    </location>
</feature>
<evidence type="ECO:0000313" key="3">
    <source>
        <dbReference type="Proteomes" id="UP001175261"/>
    </source>
</evidence>